<evidence type="ECO:0000313" key="4">
    <source>
        <dbReference type="EMBL" id="KAJ5066281.1"/>
    </source>
</evidence>
<dbReference type="OMA" id="KLSCKGK"/>
<accession>A0A9Q0R4T3</accession>
<name>A0A9Q0R4T3_ANAIG</name>
<dbReference type="OrthoDB" id="428159at2759"/>
<gene>
    <name evidence="4" type="ORF">M0811_03614</name>
</gene>
<keyword evidence="2" id="KW-0813">Transport</keyword>
<proteinExistence type="inferred from homology"/>
<dbReference type="InterPro" id="IPR026854">
    <property type="entry name" value="VPS13_N"/>
</dbReference>
<protein>
    <submittedName>
        <fullName evidence="4">Vacuolar protein sorting-associated protein 13a-related</fullName>
    </submittedName>
</protein>
<reference evidence="4" key="1">
    <citation type="submission" date="2022-10" db="EMBL/GenBank/DDBJ databases">
        <title>Novel sulphate-reducing endosymbionts in the free-living metamonad Anaeramoeba.</title>
        <authorList>
            <person name="Jerlstrom-Hultqvist J."/>
            <person name="Cepicka I."/>
            <person name="Gallot-Lavallee L."/>
            <person name="Salas-Leiva D."/>
            <person name="Curtis B.A."/>
            <person name="Zahonova K."/>
            <person name="Pipaliya S."/>
            <person name="Dacks J."/>
            <person name="Roger A.J."/>
        </authorList>
    </citation>
    <scope>NUCLEOTIDE SEQUENCE</scope>
    <source>
        <strain evidence="4">BMAN</strain>
    </source>
</reference>
<dbReference type="PANTHER" id="PTHR16166:SF93">
    <property type="entry name" value="INTERMEMBRANE LIPID TRANSFER PROTEIN VPS13"/>
    <property type="match status" value="1"/>
</dbReference>
<evidence type="ECO:0000259" key="3">
    <source>
        <dbReference type="Pfam" id="PF12624"/>
    </source>
</evidence>
<dbReference type="EMBL" id="JAPDFW010000147">
    <property type="protein sequence ID" value="KAJ5066281.1"/>
    <property type="molecule type" value="Genomic_DNA"/>
</dbReference>
<keyword evidence="5" id="KW-1185">Reference proteome</keyword>
<evidence type="ECO:0000256" key="2">
    <source>
        <dbReference type="ARBA" id="ARBA00022448"/>
    </source>
</evidence>
<dbReference type="GO" id="GO:0006623">
    <property type="term" value="P:protein targeting to vacuole"/>
    <property type="evidence" value="ECO:0007669"/>
    <property type="project" value="TreeGrafter"/>
</dbReference>
<dbReference type="AlphaFoldDB" id="A0A9Q0R4T3"/>
<comment type="caution">
    <text evidence="4">The sequence shown here is derived from an EMBL/GenBank/DDBJ whole genome shotgun (WGS) entry which is preliminary data.</text>
</comment>
<dbReference type="InterPro" id="IPR026847">
    <property type="entry name" value="VPS13"/>
</dbReference>
<evidence type="ECO:0000256" key="1">
    <source>
        <dbReference type="ARBA" id="ARBA00006545"/>
    </source>
</evidence>
<dbReference type="GO" id="GO:0045053">
    <property type="term" value="P:protein retention in Golgi apparatus"/>
    <property type="evidence" value="ECO:0007669"/>
    <property type="project" value="TreeGrafter"/>
</dbReference>
<feature type="domain" description="Chorein N-terminal" evidence="3">
    <location>
        <begin position="1"/>
        <end position="394"/>
    </location>
</feature>
<organism evidence="4 5">
    <name type="scientific">Anaeramoeba ignava</name>
    <name type="common">Anaerobic marine amoeba</name>
    <dbReference type="NCBI Taxonomy" id="1746090"/>
    <lineage>
        <taxon>Eukaryota</taxon>
        <taxon>Metamonada</taxon>
        <taxon>Anaeramoebidae</taxon>
        <taxon>Anaeramoeba</taxon>
    </lineage>
</organism>
<dbReference type="Pfam" id="PF12624">
    <property type="entry name" value="VPS13_N"/>
    <property type="match status" value="1"/>
</dbReference>
<comment type="similarity">
    <text evidence="1">Belongs to the VPS13 family.</text>
</comment>
<sequence>MLQKIVATVLNKILGDFIEELDQNKLKLSIFKGSVVLKNLILKPDALNRFNLPIYVKSGFLGTLHLEIPWKNLKSKPVIVNLDKIFLIAGQQEYKEYKKEKEETFFELAKQKKLEAYEIWKQNKEAEKLKKSKSKKSESDDPGFTEKLIAKIIDNLQISISNVHVRFESEIDKKPFAMGVTLDAITAQSADENWKPAFVENNPEFLNKIVDLKHLSIYWDTNTEPLKDLSTSSVTDFLQKTLPKKGSKSNTPHQFILNPVDGDLKLRMKKTPYKKGDSLTIPKFDAITNFHVISIGLEDEHYRSILKLMEHFTFFMRGEKYRKFLKPKYRPKKDNTIISNQWWRFIFRSAGSDYKERNSLFDWKELTKRINLRKKYIPLWKKKFDYKNTQKWKQSEEYQKSLILKKISHLKQSFSSD</sequence>
<evidence type="ECO:0000313" key="5">
    <source>
        <dbReference type="Proteomes" id="UP001149090"/>
    </source>
</evidence>
<dbReference type="PANTHER" id="PTHR16166">
    <property type="entry name" value="VACUOLAR PROTEIN SORTING-ASSOCIATED PROTEIN VPS13"/>
    <property type="match status" value="1"/>
</dbReference>
<dbReference type="Proteomes" id="UP001149090">
    <property type="component" value="Unassembled WGS sequence"/>
</dbReference>